<comment type="pathway">
    <text evidence="1 7 8">Carbohydrate degradation; glycolysis; D-glyceraldehyde 3-phosphate and glycerone phosphate from D-glucose: step 2/4.</text>
</comment>
<accession>A0ABT8GUK6</accession>
<dbReference type="InterPro" id="IPR018189">
    <property type="entry name" value="Phosphoglucose_isomerase_CS"/>
</dbReference>
<dbReference type="InterPro" id="IPR035482">
    <property type="entry name" value="SIS_PGI_2"/>
</dbReference>
<dbReference type="InterPro" id="IPR001672">
    <property type="entry name" value="G6P_Isomerase"/>
</dbReference>
<keyword evidence="4 7" id="KW-0324">Glycolysis</keyword>
<evidence type="ECO:0000256" key="1">
    <source>
        <dbReference type="ARBA" id="ARBA00004926"/>
    </source>
</evidence>
<evidence type="ECO:0000256" key="6">
    <source>
        <dbReference type="ARBA" id="ARBA00029321"/>
    </source>
</evidence>
<comment type="subcellular location">
    <subcellularLocation>
        <location evidence="7">Cytoplasm</location>
    </subcellularLocation>
</comment>
<dbReference type="Pfam" id="PF00342">
    <property type="entry name" value="PGI"/>
    <property type="match status" value="1"/>
</dbReference>
<comment type="pathway">
    <text evidence="7">Carbohydrate biosynthesis; gluconeogenesis.</text>
</comment>
<evidence type="ECO:0000256" key="7">
    <source>
        <dbReference type="HAMAP-Rule" id="MF_00473"/>
    </source>
</evidence>
<dbReference type="PROSITE" id="PS00174">
    <property type="entry name" value="P_GLUCOSE_ISOMERASE_2"/>
    <property type="match status" value="1"/>
</dbReference>
<dbReference type="EMBL" id="JAUHTQ010000016">
    <property type="protein sequence ID" value="MDN4495105.1"/>
    <property type="molecule type" value="Genomic_DNA"/>
</dbReference>
<evidence type="ECO:0000256" key="2">
    <source>
        <dbReference type="ARBA" id="ARBA00006604"/>
    </source>
</evidence>
<dbReference type="CDD" id="cd05015">
    <property type="entry name" value="SIS_PGI_1"/>
    <property type="match status" value="1"/>
</dbReference>
<keyword evidence="3 7" id="KW-0312">Gluconeogenesis</keyword>
<dbReference type="CDD" id="cd05016">
    <property type="entry name" value="SIS_PGI_2"/>
    <property type="match status" value="1"/>
</dbReference>
<feature type="active site" description="Proton donor" evidence="7">
    <location>
        <position position="280"/>
    </location>
</feature>
<dbReference type="GO" id="GO:0004347">
    <property type="term" value="F:glucose-6-phosphate isomerase activity"/>
    <property type="evidence" value="ECO:0007669"/>
    <property type="project" value="UniProtKB-EC"/>
</dbReference>
<keyword evidence="5 7" id="KW-0413">Isomerase</keyword>
<dbReference type="InterPro" id="IPR046348">
    <property type="entry name" value="SIS_dom_sf"/>
</dbReference>
<comment type="function">
    <text evidence="7">Catalyzes the reversible isomerization of glucose-6-phosphate to fructose-6-phosphate.</text>
</comment>
<dbReference type="PRINTS" id="PR00662">
    <property type="entry name" value="G6PISOMERASE"/>
</dbReference>
<comment type="caution">
    <text evidence="7">Lacks conserved residue(s) required for the propagation of feature annotation.</text>
</comment>
<proteinExistence type="inferred from homology"/>
<dbReference type="NCBIfam" id="NF010697">
    <property type="entry name" value="PRK14097.1"/>
    <property type="match status" value="1"/>
</dbReference>
<feature type="active site" evidence="7">
    <location>
        <position position="415"/>
    </location>
</feature>
<dbReference type="Proteomes" id="UP001172743">
    <property type="component" value="Unassembled WGS sequence"/>
</dbReference>
<evidence type="ECO:0000256" key="4">
    <source>
        <dbReference type="ARBA" id="ARBA00023152"/>
    </source>
</evidence>
<gene>
    <name evidence="7" type="primary">pgi</name>
    <name evidence="9" type="ORF">QYB95_16245</name>
</gene>
<evidence type="ECO:0000256" key="8">
    <source>
        <dbReference type="RuleBase" id="RU000612"/>
    </source>
</evidence>
<dbReference type="PROSITE" id="PS51463">
    <property type="entry name" value="P_GLUCOSE_ISOMERASE_3"/>
    <property type="match status" value="1"/>
</dbReference>
<evidence type="ECO:0000313" key="10">
    <source>
        <dbReference type="Proteomes" id="UP001172743"/>
    </source>
</evidence>
<comment type="similarity">
    <text evidence="2 7 8">Belongs to the GPI family.</text>
</comment>
<dbReference type="EC" id="5.3.1.9" evidence="7"/>
<organism evidence="9 10">
    <name type="scientific">Ureibacillus aquaedulcis</name>
    <dbReference type="NCBI Taxonomy" id="3058421"/>
    <lineage>
        <taxon>Bacteria</taxon>
        <taxon>Bacillati</taxon>
        <taxon>Bacillota</taxon>
        <taxon>Bacilli</taxon>
        <taxon>Bacillales</taxon>
        <taxon>Caryophanaceae</taxon>
        <taxon>Ureibacillus</taxon>
    </lineage>
</organism>
<comment type="caution">
    <text evidence="9">The sequence shown here is derived from an EMBL/GenBank/DDBJ whole genome shotgun (WGS) entry which is preliminary data.</text>
</comment>
<comment type="catalytic activity">
    <reaction evidence="6 7 8">
        <text>alpha-D-glucose 6-phosphate = beta-D-fructose 6-phosphate</text>
        <dbReference type="Rhea" id="RHEA:11816"/>
        <dbReference type="ChEBI" id="CHEBI:57634"/>
        <dbReference type="ChEBI" id="CHEBI:58225"/>
        <dbReference type="EC" id="5.3.1.9"/>
    </reaction>
</comment>
<name>A0ABT8GUK6_9BACL</name>
<sequence length="433" mass="48857">MIHLSLTTKFNEQLFDVNFMNFTDTISSIHHHLEVAEDELTGWLKLPMNMTIDDLNAIQFLSEEIKENADVLVVIGIGGSFLGAKAVREALSPNFTKNQNGIEVLFVGHNLSGSYMKHLIESLHHRDFYVNVISKSGATLETSVAFRILRQYSVERYGQNAKQRVIVTTDPENGLLREIAIAQGFRRLDIPSNIGGRYSLLTPVGLLPISVAGINITEILQGACQAAIDLEVDDIEKNEAYRYALLRYKLYSHGYQVELLASFEPRLSYIHEWWKQLFGESEGKDKKGLFPASVNYSTDLHSLGQFIQEGNPLLFETFLHFNNISEDYYIPFNRVDDDDLNYLSHRSLNEINAISKQGTVLAHAQGGVPIIQIELEKLDAFHIGYLIYFFMKACAISAYLIDVNPFNQPGVEAYKSKISDLLNLESIVNLVAE</sequence>
<dbReference type="Gene3D" id="3.40.50.10490">
    <property type="entry name" value="Glucose-6-phosphate isomerase like protein, domain 1"/>
    <property type="match status" value="2"/>
</dbReference>
<dbReference type="RefSeq" id="WP_301139424.1">
    <property type="nucleotide sequence ID" value="NZ_JAUHTQ010000016.1"/>
</dbReference>
<dbReference type="HAMAP" id="MF_00473">
    <property type="entry name" value="G6P_isomerase"/>
    <property type="match status" value="1"/>
</dbReference>
<reference evidence="9" key="1">
    <citation type="submission" date="2023-07" db="EMBL/GenBank/DDBJ databases">
        <title>Ureibacillus sp. isolated from freshwater well.</title>
        <authorList>
            <person name="Kirdat K."/>
            <person name="Bhatt A."/>
            <person name="Teware R."/>
            <person name="Bhavsar Y."/>
            <person name="Yadav A."/>
        </authorList>
    </citation>
    <scope>NUCLEOTIDE SEQUENCE</scope>
    <source>
        <strain evidence="9">BA0131</strain>
    </source>
</reference>
<evidence type="ECO:0000256" key="3">
    <source>
        <dbReference type="ARBA" id="ARBA00022432"/>
    </source>
</evidence>
<dbReference type="PANTHER" id="PTHR11469:SF1">
    <property type="entry name" value="GLUCOSE-6-PHOSPHATE ISOMERASE"/>
    <property type="match status" value="1"/>
</dbReference>
<dbReference type="InterPro" id="IPR035476">
    <property type="entry name" value="SIS_PGI_1"/>
</dbReference>
<keyword evidence="10" id="KW-1185">Reference proteome</keyword>
<dbReference type="PROSITE" id="PS00765">
    <property type="entry name" value="P_GLUCOSE_ISOMERASE_1"/>
    <property type="match status" value="1"/>
</dbReference>
<evidence type="ECO:0000313" key="9">
    <source>
        <dbReference type="EMBL" id="MDN4495105.1"/>
    </source>
</evidence>
<dbReference type="SUPFAM" id="SSF53697">
    <property type="entry name" value="SIS domain"/>
    <property type="match status" value="1"/>
</dbReference>
<keyword evidence="7" id="KW-0963">Cytoplasm</keyword>
<dbReference type="PANTHER" id="PTHR11469">
    <property type="entry name" value="GLUCOSE-6-PHOSPHATE ISOMERASE"/>
    <property type="match status" value="1"/>
</dbReference>
<protein>
    <recommendedName>
        <fullName evidence="7">Glucose-6-phosphate isomerase</fullName>
        <shortName evidence="7">GPI</shortName>
        <ecNumber evidence="7">5.3.1.9</ecNumber>
    </recommendedName>
    <alternativeName>
        <fullName evidence="7">Phosphoglucose isomerase</fullName>
        <shortName evidence="7">PGI</shortName>
    </alternativeName>
    <alternativeName>
        <fullName evidence="7">Phosphohexose isomerase</fullName>
        <shortName evidence="7">PHI</shortName>
    </alternativeName>
</protein>
<evidence type="ECO:0000256" key="5">
    <source>
        <dbReference type="ARBA" id="ARBA00023235"/>
    </source>
</evidence>